<sequence>MYQLKKTEVTCICDDVYVLTDRAGGCVNLVIGKEKALVFDTGSGTDDIHGLIRRITGLPLVVINSHGHFDHIGGNGQFDTVYMHPDDFVILESYTAEILGQWRRELVPGQDGFCQPFEAGQWDKQWNNMKALDFDSFNLGGLECRVIPLRGHSRGSIGIWIPKRRLLLSGDALTPVMCLIFQNHMPVETQYHTLECVKDLDFDYYLTSHHNQWFPRQTIDRLMRCIENSGKGKWHPYQYPYPPYAKGRIYLDSMEGEPVALICESDREDDRGNL</sequence>
<comment type="caution">
    <text evidence="2">The sequence shown here is derived from an EMBL/GenBank/DDBJ whole genome shotgun (WGS) entry which is preliminary data.</text>
</comment>
<dbReference type="SMART" id="SM00849">
    <property type="entry name" value="Lactamase_B"/>
    <property type="match status" value="1"/>
</dbReference>
<dbReference type="InterPro" id="IPR050855">
    <property type="entry name" value="NDM-1-like"/>
</dbReference>
<proteinExistence type="predicted"/>
<dbReference type="PANTHER" id="PTHR42951:SF22">
    <property type="entry name" value="METALLO BETA-LACTAMASE SUPERFAMILY LIPOPROTEIN"/>
    <property type="match status" value="1"/>
</dbReference>
<organism evidence="2 3">
    <name type="scientific">Enterocloster hominis</name>
    <name type="common">ex Hitch et al. 2024</name>
    <dbReference type="NCBI Taxonomy" id="1917870"/>
    <lineage>
        <taxon>Bacteria</taxon>
        <taxon>Bacillati</taxon>
        <taxon>Bacillota</taxon>
        <taxon>Clostridia</taxon>
        <taxon>Lachnospirales</taxon>
        <taxon>Lachnospiraceae</taxon>
        <taxon>Enterocloster</taxon>
    </lineage>
</organism>
<dbReference type="Pfam" id="PF00753">
    <property type="entry name" value="Lactamase_B"/>
    <property type="match status" value="1"/>
</dbReference>
<evidence type="ECO:0000313" key="2">
    <source>
        <dbReference type="EMBL" id="MEQ2424742.1"/>
    </source>
</evidence>
<dbReference type="RefSeq" id="WP_040379641.1">
    <property type="nucleotide sequence ID" value="NZ_JBBMFM010000018.1"/>
</dbReference>
<accession>A0ABV1D2Y0</accession>
<feature type="domain" description="Metallo-beta-lactamase" evidence="1">
    <location>
        <begin position="24"/>
        <end position="209"/>
    </location>
</feature>
<dbReference type="SUPFAM" id="SSF56281">
    <property type="entry name" value="Metallo-hydrolase/oxidoreductase"/>
    <property type="match status" value="1"/>
</dbReference>
<protein>
    <submittedName>
        <fullName evidence="2">MBL fold metallo-hydrolase</fullName>
    </submittedName>
</protein>
<dbReference type="InterPro" id="IPR001279">
    <property type="entry name" value="Metallo-B-lactamas"/>
</dbReference>
<dbReference type="EMBL" id="JBBMFM010000018">
    <property type="protein sequence ID" value="MEQ2424742.1"/>
    <property type="molecule type" value="Genomic_DNA"/>
</dbReference>
<evidence type="ECO:0000313" key="3">
    <source>
        <dbReference type="Proteomes" id="UP001454086"/>
    </source>
</evidence>
<dbReference type="InterPro" id="IPR036866">
    <property type="entry name" value="RibonucZ/Hydroxyglut_hydro"/>
</dbReference>
<keyword evidence="3" id="KW-1185">Reference proteome</keyword>
<reference evidence="2 3" key="1">
    <citation type="submission" date="2024-03" db="EMBL/GenBank/DDBJ databases">
        <title>Human intestinal bacterial collection.</title>
        <authorList>
            <person name="Pauvert C."/>
            <person name="Hitch T.C.A."/>
            <person name="Clavel T."/>
        </authorList>
    </citation>
    <scope>NUCLEOTIDE SEQUENCE [LARGE SCALE GENOMIC DNA]</scope>
    <source>
        <strain evidence="2 3">CLA-SR-H021</strain>
    </source>
</reference>
<gene>
    <name evidence="2" type="ORF">WMQ36_07135</name>
</gene>
<dbReference type="Gene3D" id="3.60.15.10">
    <property type="entry name" value="Ribonuclease Z/Hydroxyacylglutathione hydrolase-like"/>
    <property type="match status" value="1"/>
</dbReference>
<name>A0ABV1D2Y0_9FIRM</name>
<dbReference type="PANTHER" id="PTHR42951">
    <property type="entry name" value="METALLO-BETA-LACTAMASE DOMAIN-CONTAINING"/>
    <property type="match status" value="1"/>
</dbReference>
<dbReference type="Proteomes" id="UP001454086">
    <property type="component" value="Unassembled WGS sequence"/>
</dbReference>
<evidence type="ECO:0000259" key="1">
    <source>
        <dbReference type="SMART" id="SM00849"/>
    </source>
</evidence>